<dbReference type="Pfam" id="PF01546">
    <property type="entry name" value="Peptidase_M20"/>
    <property type="match status" value="1"/>
</dbReference>
<dbReference type="InterPro" id="IPR002933">
    <property type="entry name" value="Peptidase_M20"/>
</dbReference>
<dbReference type="Gene3D" id="3.40.630.10">
    <property type="entry name" value="Zn peptidases"/>
    <property type="match status" value="1"/>
</dbReference>
<dbReference type="FunFam" id="3.30.70.360:FF:000016">
    <property type="entry name" value="Peptidase family M20/M25/M40"/>
    <property type="match status" value="1"/>
</dbReference>
<dbReference type="GO" id="GO:0006508">
    <property type="term" value="P:proteolysis"/>
    <property type="evidence" value="ECO:0007669"/>
    <property type="project" value="UniProtKB-KW"/>
</dbReference>
<reference evidence="5 6" key="1">
    <citation type="journal article" date="2018" name="J. Microbiol.">
        <title>Aestuariibaculum marinum sp. nov., a marine bacterium isolated from seawater in South Korea.</title>
        <authorList>
            <person name="Choi J."/>
            <person name="Lee D."/>
            <person name="Jang J.H."/>
            <person name="Cha S."/>
            <person name="Seo T."/>
        </authorList>
    </citation>
    <scope>NUCLEOTIDE SEQUENCE [LARGE SCALE GENOMIC DNA]</scope>
    <source>
        <strain evidence="5 6">IP7</strain>
    </source>
</reference>
<keyword evidence="6" id="KW-1185">Reference proteome</keyword>
<name>A0A8J6UAZ2_9FLAO</name>
<evidence type="ECO:0000256" key="2">
    <source>
        <dbReference type="ARBA" id="ARBA00022723"/>
    </source>
</evidence>
<evidence type="ECO:0000256" key="3">
    <source>
        <dbReference type="ARBA" id="ARBA00022801"/>
    </source>
</evidence>
<dbReference type="PANTHER" id="PTHR43270">
    <property type="entry name" value="BETA-ALA-HIS DIPEPTIDASE"/>
    <property type="match status" value="1"/>
</dbReference>
<dbReference type="CDD" id="cd05680">
    <property type="entry name" value="M20_dipept_like"/>
    <property type="match status" value="1"/>
</dbReference>
<dbReference type="InterPro" id="IPR051458">
    <property type="entry name" value="Cyt/Met_Dipeptidase"/>
</dbReference>
<evidence type="ECO:0000256" key="1">
    <source>
        <dbReference type="ARBA" id="ARBA00022670"/>
    </source>
</evidence>
<organism evidence="5 6">
    <name type="scientific">Aestuariibaculum marinum</name>
    <dbReference type="NCBI Taxonomy" id="2683592"/>
    <lineage>
        <taxon>Bacteria</taxon>
        <taxon>Pseudomonadati</taxon>
        <taxon>Bacteroidota</taxon>
        <taxon>Flavobacteriia</taxon>
        <taxon>Flavobacteriales</taxon>
        <taxon>Flavobacteriaceae</taxon>
    </lineage>
</organism>
<evidence type="ECO:0000259" key="4">
    <source>
        <dbReference type="Pfam" id="PF07687"/>
    </source>
</evidence>
<dbReference type="NCBIfam" id="NF006053">
    <property type="entry name" value="PRK08201.1"/>
    <property type="match status" value="1"/>
</dbReference>
<gene>
    <name evidence="5" type="ORF">ICJ85_06635</name>
</gene>
<dbReference type="AlphaFoldDB" id="A0A8J6UAZ2"/>
<dbReference type="NCBIfam" id="NF005914">
    <property type="entry name" value="PRK07907.1"/>
    <property type="match status" value="1"/>
</dbReference>
<protein>
    <submittedName>
        <fullName evidence="5">Dipeptidase</fullName>
    </submittedName>
</protein>
<feature type="domain" description="Peptidase M20 dimerisation" evidence="4">
    <location>
        <begin position="199"/>
        <end position="357"/>
    </location>
</feature>
<keyword evidence="2" id="KW-0479">Metal-binding</keyword>
<dbReference type="Pfam" id="PF07687">
    <property type="entry name" value="M20_dimer"/>
    <property type="match status" value="1"/>
</dbReference>
<keyword evidence="3" id="KW-0378">Hydrolase</keyword>
<dbReference type="InterPro" id="IPR011650">
    <property type="entry name" value="Peptidase_M20_dimer"/>
</dbReference>
<accession>A0A8J6UAZ2</accession>
<comment type="caution">
    <text evidence="5">The sequence shown here is derived from an EMBL/GenBank/DDBJ whole genome shotgun (WGS) entry which is preliminary data.</text>
</comment>
<proteinExistence type="predicted"/>
<evidence type="ECO:0000313" key="5">
    <source>
        <dbReference type="EMBL" id="MBD0823693.1"/>
    </source>
</evidence>
<dbReference type="Gene3D" id="3.30.70.360">
    <property type="match status" value="1"/>
</dbReference>
<keyword evidence="1" id="KW-0645">Protease</keyword>
<sequence>MKNTTSYIEKNKDRFISELVELLKIPSISADSTYKSDVLKTAEAVKESLEKAGCDTVEICPTAGYPIVYGEKIIDKTLPTVLVYGHYDVQPADPLELWDSAPFEPVIKTTDIHPEGAIFARGACDDKGQMYMHVKALEFMTSTDQLPCNVKFMIEGEEEVGSVNLSTFVKENREKLSNDVILISDTGMIAKDTPSITTGLRGLSYVEVEVTGPNRDLHSGLYGGAVANPVNVLTKMIASLHDENNHITIPGFYDKVEELSQDERAEMAKAPFSLENYKKALDIDDVYGEAGYTTNERNSIRPTLDVNGIWGGYIGEGAKTVIASKAYAKISMRLVPGQEWEEITQLFKTHFESIAPKAVKVEVKPHHGGQAYVTPTDNVGYQAAAKAYTDTFGKAPIPQRGGGSIPIVALFEKELDSKIILMGFGLDSDAIHSPNEHFGVFNYLKGIETIPLFYKYFTELSK</sequence>
<dbReference type="GO" id="GO:0046872">
    <property type="term" value="F:metal ion binding"/>
    <property type="evidence" value="ECO:0007669"/>
    <property type="project" value="UniProtKB-KW"/>
</dbReference>
<dbReference type="SUPFAM" id="SSF53187">
    <property type="entry name" value="Zn-dependent exopeptidases"/>
    <property type="match status" value="1"/>
</dbReference>
<dbReference type="EMBL" id="JACVXD010000002">
    <property type="protein sequence ID" value="MBD0823693.1"/>
    <property type="molecule type" value="Genomic_DNA"/>
</dbReference>
<dbReference type="Proteomes" id="UP000621516">
    <property type="component" value="Unassembled WGS sequence"/>
</dbReference>
<dbReference type="GO" id="GO:0008233">
    <property type="term" value="F:peptidase activity"/>
    <property type="evidence" value="ECO:0007669"/>
    <property type="project" value="UniProtKB-KW"/>
</dbReference>
<dbReference type="RefSeq" id="WP_188222983.1">
    <property type="nucleotide sequence ID" value="NZ_JACVXD010000002.1"/>
</dbReference>
<dbReference type="PANTHER" id="PTHR43270:SF12">
    <property type="entry name" value="SUCCINYL-DIAMINOPIMELATE DESUCCINYLASE"/>
    <property type="match status" value="1"/>
</dbReference>
<dbReference type="NCBIfam" id="NF006579">
    <property type="entry name" value="PRK09104.1"/>
    <property type="match status" value="1"/>
</dbReference>
<evidence type="ECO:0000313" key="6">
    <source>
        <dbReference type="Proteomes" id="UP000621516"/>
    </source>
</evidence>